<feature type="signal peptide" evidence="2">
    <location>
        <begin position="1"/>
        <end position="23"/>
    </location>
</feature>
<evidence type="ECO:0000256" key="2">
    <source>
        <dbReference type="SAM" id="SignalP"/>
    </source>
</evidence>
<dbReference type="OrthoDB" id="114530at2"/>
<dbReference type="Pfam" id="PF06439">
    <property type="entry name" value="3keto-disac_hyd"/>
    <property type="match status" value="1"/>
</dbReference>
<feature type="chain" id="PRO_5009242356" description="3-keto-alpha-glucoside-1,2-lyase/3-keto-2-hydroxy-glucal hydratase domain-containing protein" evidence="2">
    <location>
        <begin position="24"/>
        <end position="301"/>
    </location>
</feature>
<keyword evidence="5" id="KW-1185">Reference proteome</keyword>
<feature type="region of interest" description="Disordered" evidence="1">
    <location>
        <begin position="129"/>
        <end position="178"/>
    </location>
</feature>
<evidence type="ECO:0000256" key="1">
    <source>
        <dbReference type="SAM" id="MobiDB-lite"/>
    </source>
</evidence>
<dbReference type="GO" id="GO:0016787">
    <property type="term" value="F:hydrolase activity"/>
    <property type="evidence" value="ECO:0007669"/>
    <property type="project" value="InterPro"/>
</dbReference>
<evidence type="ECO:0000313" key="5">
    <source>
        <dbReference type="Proteomes" id="UP000182427"/>
    </source>
</evidence>
<accession>A0A1G7Q315</accession>
<dbReference type="InterPro" id="IPR010496">
    <property type="entry name" value="AL/BT2_dom"/>
</dbReference>
<dbReference type="Gene3D" id="2.60.120.560">
    <property type="entry name" value="Exo-inulinase, domain 1"/>
    <property type="match status" value="1"/>
</dbReference>
<dbReference type="Proteomes" id="UP000182427">
    <property type="component" value="Chromosome I"/>
</dbReference>
<dbReference type="RefSeq" id="WP_083346477.1">
    <property type="nucleotide sequence ID" value="NZ_LT629690.1"/>
</dbReference>
<proteinExistence type="predicted"/>
<evidence type="ECO:0000313" key="4">
    <source>
        <dbReference type="EMBL" id="SDF92881.1"/>
    </source>
</evidence>
<gene>
    <name evidence="4" type="ORF">SAMN05444167_3726</name>
</gene>
<evidence type="ECO:0000259" key="3">
    <source>
        <dbReference type="Pfam" id="PF06439"/>
    </source>
</evidence>
<name>A0A1G7Q315_9BACT</name>
<reference evidence="4 5" key="1">
    <citation type="submission" date="2016-10" db="EMBL/GenBank/DDBJ databases">
        <authorList>
            <person name="de Groot N.N."/>
        </authorList>
    </citation>
    <scope>NUCLEOTIDE SEQUENCE [LARGE SCALE GENOMIC DNA]</scope>
    <source>
        <strain evidence="4 5">GAS232</strain>
    </source>
</reference>
<feature type="compositionally biased region" description="Pro residues" evidence="1">
    <location>
        <begin position="141"/>
        <end position="150"/>
    </location>
</feature>
<feature type="domain" description="3-keto-alpha-glucoside-1,2-lyase/3-keto-2-hydroxy-glucal hydratase" evidence="3">
    <location>
        <begin position="54"/>
        <end position="299"/>
    </location>
</feature>
<dbReference type="AlphaFoldDB" id="A0A1G7Q315"/>
<protein>
    <recommendedName>
        <fullName evidence="3">3-keto-alpha-glucoside-1,2-lyase/3-keto-2-hydroxy-glucal hydratase domain-containing protein</fullName>
    </recommendedName>
</protein>
<sequence>MKYRNLIAAAGALTLSATLVAQAPAGAPPANPLRAGFQRIQQPPPMVDFADNTGFTSLFDGTLKGWSYDPNLWDIKDGSIHIVATCEKPTGTVYAVSTAGEFGDFVLKYEMKGTGNINGGMQFRSYITGDPNSTGTKFPPVVRPTPPPRPAGSNAPARPPRPAACANPGTPPTREFESKWDLAGPQADFDEGNKYSGMFYEQSGRAVIATPGFSMYGDASGSYAMAKIVDKAQHDEWFHKDDWNQFIVVAIGHSTSIYMNGHLITQFVDTDPTYFRPSGKIGVESESTGDLWVRNISIKKL</sequence>
<keyword evidence="2" id="KW-0732">Signal</keyword>
<organism evidence="4 5">
    <name type="scientific">Terriglobus roseus</name>
    <dbReference type="NCBI Taxonomy" id="392734"/>
    <lineage>
        <taxon>Bacteria</taxon>
        <taxon>Pseudomonadati</taxon>
        <taxon>Acidobacteriota</taxon>
        <taxon>Terriglobia</taxon>
        <taxon>Terriglobales</taxon>
        <taxon>Acidobacteriaceae</taxon>
        <taxon>Terriglobus</taxon>
    </lineage>
</organism>
<dbReference type="EMBL" id="LT629690">
    <property type="protein sequence ID" value="SDF92881.1"/>
    <property type="molecule type" value="Genomic_DNA"/>
</dbReference>